<reference evidence="1 2" key="1">
    <citation type="submission" date="2016-03" db="EMBL/GenBank/DDBJ databases">
        <title>Microsymbionts genomes from the relict species Vavilovia formosa (Stev.) Fed.</title>
        <authorList>
            <person name="Kopat V."/>
            <person name="Chirak E."/>
            <person name="Kimeklis A."/>
            <person name="Andronov E."/>
        </authorList>
    </citation>
    <scope>NUCLEOTIDE SEQUENCE [LARGE SCALE GENOMIC DNA]</scope>
    <source>
        <strain evidence="1 2">Vaf07</strain>
    </source>
</reference>
<sequence length="208" mass="22529">MAIEWTDERIAALDTAQLKNLRENATRREVTALVELCTTELAKRNADKPRRIGQPRSEAKQFEHDMSAELATVGKAMAEKYDLSEATAKAKSEGVKGFKAHKLLGSDGHAKLGGMQRDGSVAVDRYISYRRGTDIASLSVFLLKDQPIETHEFQVIAPLTMLDGGKPVAEIRPTATAAQKQSADGGLSFKDLDSAAAAFDKVLAKITA</sequence>
<organism evidence="1 2">
    <name type="scientific">Tardiphaga robiniae</name>
    <dbReference type="NCBI Taxonomy" id="943830"/>
    <lineage>
        <taxon>Bacteria</taxon>
        <taxon>Pseudomonadati</taxon>
        <taxon>Pseudomonadota</taxon>
        <taxon>Alphaproteobacteria</taxon>
        <taxon>Hyphomicrobiales</taxon>
        <taxon>Nitrobacteraceae</taxon>
        <taxon>Tardiphaga</taxon>
    </lineage>
</organism>
<name>A0A164A5H0_9BRAD</name>
<keyword evidence="2" id="KW-1185">Reference proteome</keyword>
<proteinExistence type="predicted"/>
<dbReference type="AlphaFoldDB" id="A0A164A5H0"/>
<protein>
    <submittedName>
        <fullName evidence="1">Uncharacterized protein</fullName>
    </submittedName>
</protein>
<dbReference type="Proteomes" id="UP000076574">
    <property type="component" value="Unassembled WGS sequence"/>
</dbReference>
<dbReference type="RefSeq" id="WP_068730977.1">
    <property type="nucleotide sequence ID" value="NZ_LVYV01000004.1"/>
</dbReference>
<dbReference type="EMBL" id="LVYV01000004">
    <property type="protein sequence ID" value="KZD24277.1"/>
    <property type="molecule type" value="Genomic_DNA"/>
</dbReference>
<evidence type="ECO:0000313" key="1">
    <source>
        <dbReference type="EMBL" id="KZD24277.1"/>
    </source>
</evidence>
<dbReference type="STRING" id="943830.A4A58_22555"/>
<accession>A0A164A5H0</accession>
<evidence type="ECO:0000313" key="2">
    <source>
        <dbReference type="Proteomes" id="UP000076574"/>
    </source>
</evidence>
<comment type="caution">
    <text evidence="1">The sequence shown here is derived from an EMBL/GenBank/DDBJ whole genome shotgun (WGS) entry which is preliminary data.</text>
</comment>
<dbReference type="OrthoDB" id="462337at2"/>
<gene>
    <name evidence="1" type="ORF">A4A58_22555</name>
</gene>